<gene>
    <name evidence="1" type="ORF">CRV2_00012329</name>
</gene>
<evidence type="ECO:0000313" key="2">
    <source>
        <dbReference type="Proteomes" id="UP000836387"/>
    </source>
</evidence>
<dbReference type="Proteomes" id="UP000836387">
    <property type="component" value="Unassembled WGS sequence"/>
</dbReference>
<accession>A0ACA9TX82</accession>
<organism evidence="1 2">
    <name type="scientific">Clonostachys rosea f. rosea IK726</name>
    <dbReference type="NCBI Taxonomy" id="1349383"/>
    <lineage>
        <taxon>Eukaryota</taxon>
        <taxon>Fungi</taxon>
        <taxon>Dikarya</taxon>
        <taxon>Ascomycota</taxon>
        <taxon>Pezizomycotina</taxon>
        <taxon>Sordariomycetes</taxon>
        <taxon>Hypocreomycetidae</taxon>
        <taxon>Hypocreales</taxon>
        <taxon>Bionectriaceae</taxon>
        <taxon>Clonostachys</taxon>
    </lineage>
</organism>
<evidence type="ECO:0000313" key="1">
    <source>
        <dbReference type="EMBL" id="CAG9945591.1"/>
    </source>
</evidence>
<comment type="caution">
    <text evidence="1">The sequence shown here is derived from an EMBL/GenBank/DDBJ whole genome shotgun (WGS) entry which is preliminary data.</text>
</comment>
<keyword evidence="2" id="KW-1185">Reference proteome</keyword>
<sequence length="350" mass="39385">MRRSYQIANQKEDAGVDEYLPGPDSFRGNEQHSGYQVQFPSASPGALIRPSSLVENTPRQPQATTARQPRPHAYTHAEAGGATPLPVAIPECHLIMWEDGEDGAQRPQSALPGATPLPVAIPECHHIMWEYGAQRPQSALRHPYSGFSWPATIRNAQIRINMLRLSVDSLLFPRKILIVVGSYGCPFCFTRLKRWAGYPARSIDERSLAEHLTQCHTSDIQGKLLVLLRADDGVLGLPNKIEALLEQQPSGTHVKCPCCVLLFQQDHGLVMHILSHRLITLSHDWFSGVEVPDRMSVLDKIWSLHNQVNEDTWERIAGNPLSFDIIRKWPDEARRRRNQAYLTHTPTEAM</sequence>
<proteinExistence type="predicted"/>
<reference evidence="1" key="2">
    <citation type="submission" date="2021-10" db="EMBL/GenBank/DDBJ databases">
        <authorList>
            <person name="Piombo E."/>
        </authorList>
    </citation>
    <scope>NUCLEOTIDE SEQUENCE</scope>
</reference>
<dbReference type="EMBL" id="CADEHS020000009">
    <property type="protein sequence ID" value="CAG9945591.1"/>
    <property type="molecule type" value="Genomic_DNA"/>
</dbReference>
<reference evidence="1" key="1">
    <citation type="submission" date="2020-04" db="EMBL/GenBank/DDBJ databases">
        <authorList>
            <person name="Broberg M."/>
        </authorList>
    </citation>
    <scope>NUCLEOTIDE SEQUENCE</scope>
</reference>
<protein>
    <submittedName>
        <fullName evidence="1">Uncharacterized protein</fullName>
    </submittedName>
</protein>
<name>A0ACA9TX82_BIOOC</name>